<dbReference type="GO" id="GO:0008299">
    <property type="term" value="P:isoprenoid biosynthetic process"/>
    <property type="evidence" value="ECO:0007669"/>
    <property type="project" value="InterPro"/>
</dbReference>
<dbReference type="PANTHER" id="PTHR12001">
    <property type="entry name" value="GERANYLGERANYL PYROPHOSPHATE SYNTHASE"/>
    <property type="match status" value="1"/>
</dbReference>
<dbReference type="GO" id="GO:0046872">
    <property type="term" value="F:metal ion binding"/>
    <property type="evidence" value="ECO:0007669"/>
    <property type="project" value="UniProtKB-KW"/>
</dbReference>
<dbReference type="InterPro" id="IPR000092">
    <property type="entry name" value="Polyprenyl_synt"/>
</dbReference>
<organism evidence="6">
    <name type="scientific">marine metagenome</name>
    <dbReference type="NCBI Taxonomy" id="408172"/>
    <lineage>
        <taxon>unclassified sequences</taxon>
        <taxon>metagenomes</taxon>
        <taxon>ecological metagenomes</taxon>
    </lineage>
</organism>
<sequence length="138" mass="14929">MYCFGTGVIMLAACTSGVKTWSVSAGWRNRKEGTLGEIIQFDKEAPVALGEDATLDRLQALVAEDLRQVNRVILEHMQSNVALIPTLAGHIITSGGKRLRPILTLAVARMCGYSGARHISLAACIEFIHTATLLHDDV</sequence>
<evidence type="ECO:0000256" key="3">
    <source>
        <dbReference type="ARBA" id="ARBA00022679"/>
    </source>
</evidence>
<comment type="cofactor">
    <cofactor evidence="1">
        <name>Mg(2+)</name>
        <dbReference type="ChEBI" id="CHEBI:18420"/>
    </cofactor>
</comment>
<dbReference type="SUPFAM" id="SSF48576">
    <property type="entry name" value="Terpenoid synthases"/>
    <property type="match status" value="1"/>
</dbReference>
<evidence type="ECO:0000256" key="2">
    <source>
        <dbReference type="ARBA" id="ARBA00006706"/>
    </source>
</evidence>
<dbReference type="Pfam" id="PF00348">
    <property type="entry name" value="polyprenyl_synt"/>
    <property type="match status" value="1"/>
</dbReference>
<keyword evidence="4" id="KW-0479">Metal-binding</keyword>
<keyword evidence="3" id="KW-0808">Transferase</keyword>
<dbReference type="EMBL" id="UINC01219234">
    <property type="protein sequence ID" value="SVE46613.1"/>
    <property type="molecule type" value="Genomic_DNA"/>
</dbReference>
<keyword evidence="5" id="KW-0460">Magnesium</keyword>
<evidence type="ECO:0000256" key="4">
    <source>
        <dbReference type="ARBA" id="ARBA00022723"/>
    </source>
</evidence>
<name>A0A383DQS2_9ZZZZ</name>
<dbReference type="Gene3D" id="1.10.600.10">
    <property type="entry name" value="Farnesyl Diphosphate Synthase"/>
    <property type="match status" value="1"/>
</dbReference>
<accession>A0A383DQS2</accession>
<reference evidence="6" key="1">
    <citation type="submission" date="2018-05" db="EMBL/GenBank/DDBJ databases">
        <authorList>
            <person name="Lanie J.A."/>
            <person name="Ng W.-L."/>
            <person name="Kazmierczak K.M."/>
            <person name="Andrzejewski T.M."/>
            <person name="Davidsen T.M."/>
            <person name="Wayne K.J."/>
            <person name="Tettelin H."/>
            <person name="Glass J.I."/>
            <person name="Rusch D."/>
            <person name="Podicherti R."/>
            <person name="Tsui H.-C.T."/>
            <person name="Winkler M.E."/>
        </authorList>
    </citation>
    <scope>NUCLEOTIDE SEQUENCE</scope>
</reference>
<dbReference type="GO" id="GO:0004659">
    <property type="term" value="F:prenyltransferase activity"/>
    <property type="evidence" value="ECO:0007669"/>
    <property type="project" value="InterPro"/>
</dbReference>
<evidence type="ECO:0000256" key="1">
    <source>
        <dbReference type="ARBA" id="ARBA00001946"/>
    </source>
</evidence>
<evidence type="ECO:0008006" key="7">
    <source>
        <dbReference type="Google" id="ProtNLM"/>
    </source>
</evidence>
<dbReference type="InterPro" id="IPR008949">
    <property type="entry name" value="Isoprenoid_synthase_dom_sf"/>
</dbReference>
<protein>
    <recommendedName>
        <fullName evidence="7">Polyprenyl synthetase</fullName>
    </recommendedName>
</protein>
<dbReference type="AlphaFoldDB" id="A0A383DQS2"/>
<proteinExistence type="inferred from homology"/>
<comment type="similarity">
    <text evidence="2">Belongs to the FPP/GGPP synthase family.</text>
</comment>
<dbReference type="PANTHER" id="PTHR12001:SF69">
    <property type="entry name" value="ALL TRANS-POLYPRENYL-DIPHOSPHATE SYNTHASE PDSS1"/>
    <property type="match status" value="1"/>
</dbReference>
<feature type="non-terminal residue" evidence="6">
    <location>
        <position position="138"/>
    </location>
</feature>
<evidence type="ECO:0000313" key="6">
    <source>
        <dbReference type="EMBL" id="SVE46613.1"/>
    </source>
</evidence>
<gene>
    <name evidence="6" type="ORF">METZ01_LOCUS499467</name>
</gene>
<evidence type="ECO:0000256" key="5">
    <source>
        <dbReference type="ARBA" id="ARBA00022842"/>
    </source>
</evidence>